<dbReference type="GO" id="GO:0030246">
    <property type="term" value="F:carbohydrate binding"/>
    <property type="evidence" value="ECO:0007669"/>
    <property type="project" value="InterPro"/>
</dbReference>
<comment type="pathway">
    <text evidence="2">Glycan metabolism; osmoregulated periplasmic glucan (OPG) biosynthesis.</text>
</comment>
<dbReference type="SUPFAM" id="SSF74650">
    <property type="entry name" value="Galactose mutarotase-like"/>
    <property type="match status" value="1"/>
</dbReference>
<dbReference type="InterPro" id="IPR011013">
    <property type="entry name" value="Gal_mutarotase_sf_dom"/>
</dbReference>
<name>A0A840ASN5_9HYPH</name>
<evidence type="ECO:0000256" key="4">
    <source>
        <dbReference type="ARBA" id="ARBA00022729"/>
    </source>
</evidence>
<dbReference type="AlphaFoldDB" id="A0A840ASN5"/>
<accession>A0A840ASN5</accession>
<proteinExistence type="inferred from homology"/>
<evidence type="ECO:0000259" key="7">
    <source>
        <dbReference type="Pfam" id="PF04349"/>
    </source>
</evidence>
<keyword evidence="5" id="KW-0574">Periplasm</keyword>
<dbReference type="RefSeq" id="WP_183400903.1">
    <property type="nucleotide sequence ID" value="NZ_JACIDS010000005.1"/>
</dbReference>
<gene>
    <name evidence="8" type="ORF">GGR25_004333</name>
</gene>
<evidence type="ECO:0000256" key="3">
    <source>
        <dbReference type="ARBA" id="ARBA00009284"/>
    </source>
</evidence>
<dbReference type="Proteomes" id="UP000553963">
    <property type="component" value="Unassembled WGS sequence"/>
</dbReference>
<dbReference type="FunFam" id="2.70.98.10:FF:000001">
    <property type="entry name" value="Glucans biosynthesis protein G"/>
    <property type="match status" value="1"/>
</dbReference>
<dbReference type="UniPathway" id="UPA00637"/>
<reference evidence="8 9" key="1">
    <citation type="submission" date="2020-08" db="EMBL/GenBank/DDBJ databases">
        <title>Genomic Encyclopedia of Type Strains, Phase IV (KMG-IV): sequencing the most valuable type-strain genomes for metagenomic binning, comparative biology and taxonomic classification.</title>
        <authorList>
            <person name="Goeker M."/>
        </authorList>
    </citation>
    <scope>NUCLEOTIDE SEQUENCE [LARGE SCALE GENOMIC DNA]</scope>
    <source>
        <strain evidence="8 9">DSM 25966</strain>
    </source>
</reference>
<dbReference type="InterPro" id="IPR013783">
    <property type="entry name" value="Ig-like_fold"/>
</dbReference>
<keyword evidence="4 6" id="KW-0732">Signal</keyword>
<keyword evidence="9" id="KW-1185">Reference proteome</keyword>
<dbReference type="PANTHER" id="PTHR30504:SF3">
    <property type="entry name" value="GLUCANS BIOSYNTHESIS PROTEIN D"/>
    <property type="match status" value="1"/>
</dbReference>
<evidence type="ECO:0000256" key="5">
    <source>
        <dbReference type="ARBA" id="ARBA00022764"/>
    </source>
</evidence>
<dbReference type="EMBL" id="JACIDS010000005">
    <property type="protein sequence ID" value="MBB3933269.1"/>
    <property type="molecule type" value="Genomic_DNA"/>
</dbReference>
<feature type="chain" id="PRO_5032900261" evidence="6">
    <location>
        <begin position="29"/>
        <end position="526"/>
    </location>
</feature>
<dbReference type="PIRSF" id="PIRSF006281">
    <property type="entry name" value="MdoG"/>
    <property type="match status" value="1"/>
</dbReference>
<evidence type="ECO:0000313" key="8">
    <source>
        <dbReference type="EMBL" id="MBB3933269.1"/>
    </source>
</evidence>
<dbReference type="GO" id="GO:0030288">
    <property type="term" value="C:outer membrane-bounded periplasmic space"/>
    <property type="evidence" value="ECO:0007669"/>
    <property type="project" value="TreeGrafter"/>
</dbReference>
<dbReference type="InterPro" id="IPR007444">
    <property type="entry name" value="Glucan_biosyn_MdoG_C"/>
</dbReference>
<dbReference type="Gene3D" id="2.60.40.10">
    <property type="entry name" value="Immunoglobulins"/>
    <property type="match status" value="1"/>
</dbReference>
<evidence type="ECO:0000256" key="6">
    <source>
        <dbReference type="SAM" id="SignalP"/>
    </source>
</evidence>
<dbReference type="PROSITE" id="PS51318">
    <property type="entry name" value="TAT"/>
    <property type="match status" value="1"/>
</dbReference>
<feature type="signal peptide" evidence="6">
    <location>
        <begin position="1"/>
        <end position="28"/>
    </location>
</feature>
<dbReference type="Gene3D" id="2.70.98.10">
    <property type="match status" value="1"/>
</dbReference>
<sequence length="526" mass="58515">MSHPTRRDTLVTILAAMAAAALPSAGHAAEEDKGLAFGPAEPFSFDTLKAMAAENARKPWVNARSPYGAILDKIDYDNFQAIVFNKDYALWGDGKGGAPIQLFHLGKYFQEPCLIYAVEDGKAREILYRQRYFDFPAKHPAHQLPDDIGFSGFRVEAPSQKTDWLAFLGASYFRSSGALDQYGLSARGIAIDTALPDATEEFPRFSHFWLERIAGVEDKVIIYCLLDGPSITGAYKMVASKDKTVLIDVDCSLYPRKPIKRLGVAPLTSMYWYSETIRKRAIDWRPEVHDSDGLAMWTGTGERIWRPLNNPPSVSTNAFLDSGIRGFGLLQRDRDFAHYQDDGVFYDRRASVWIEPKGDWGKGQVQLVEIPTDREIDDNIVVYWVPDEVVAPGAKLDFAYRLYWGADEPFPADLGRVVGTYVGVGGIPGQPRPPGAVRFVIDFRGEAVASLKRGDGTPEITLSRGKVSLADAYPVVAGEPGLYRAFFDTVVEGNEPLDMRLFVRGKDGRALTETWLYQYFPAQSPV</sequence>
<evidence type="ECO:0000256" key="1">
    <source>
        <dbReference type="ARBA" id="ARBA00004418"/>
    </source>
</evidence>
<dbReference type="PANTHER" id="PTHR30504">
    <property type="entry name" value="GLUCANS BIOSYNTHESIS PROTEIN"/>
    <property type="match status" value="1"/>
</dbReference>
<dbReference type="GO" id="GO:0003824">
    <property type="term" value="F:catalytic activity"/>
    <property type="evidence" value="ECO:0007669"/>
    <property type="project" value="InterPro"/>
</dbReference>
<feature type="domain" description="Glucan biosynthesis periplasmic MdoG C-terminal" evidence="7">
    <location>
        <begin position="43"/>
        <end position="519"/>
    </location>
</feature>
<evidence type="ECO:0000313" key="9">
    <source>
        <dbReference type="Proteomes" id="UP000553963"/>
    </source>
</evidence>
<comment type="subcellular location">
    <subcellularLocation>
        <location evidence="1">Periplasm</location>
    </subcellularLocation>
</comment>
<dbReference type="InterPro" id="IPR014756">
    <property type="entry name" value="Ig_E-set"/>
</dbReference>
<dbReference type="InterPro" id="IPR014718">
    <property type="entry name" value="GH-type_carb-bd"/>
</dbReference>
<comment type="similarity">
    <text evidence="3">Belongs to the OpgD/OpgG family.</text>
</comment>
<dbReference type="InterPro" id="IPR014438">
    <property type="entry name" value="Glucan_biosyn_MdoG/MdoD"/>
</dbReference>
<dbReference type="Pfam" id="PF04349">
    <property type="entry name" value="MdoG"/>
    <property type="match status" value="1"/>
</dbReference>
<evidence type="ECO:0000256" key="2">
    <source>
        <dbReference type="ARBA" id="ARBA00005001"/>
    </source>
</evidence>
<dbReference type="SUPFAM" id="SSF81296">
    <property type="entry name" value="E set domains"/>
    <property type="match status" value="1"/>
</dbReference>
<protein>
    <submittedName>
        <fullName evidence="8">Glucans biosynthesis protein</fullName>
    </submittedName>
</protein>
<dbReference type="InterPro" id="IPR006311">
    <property type="entry name" value="TAT_signal"/>
</dbReference>
<comment type="caution">
    <text evidence="8">The sequence shown here is derived from an EMBL/GenBank/DDBJ whole genome shotgun (WGS) entry which is preliminary data.</text>
</comment>
<dbReference type="GO" id="GO:0051274">
    <property type="term" value="P:beta-glucan biosynthetic process"/>
    <property type="evidence" value="ECO:0007669"/>
    <property type="project" value="TreeGrafter"/>
</dbReference>
<organism evidence="8 9">
    <name type="scientific">Kaistia hirudinis</name>
    <dbReference type="NCBI Taxonomy" id="1293440"/>
    <lineage>
        <taxon>Bacteria</taxon>
        <taxon>Pseudomonadati</taxon>
        <taxon>Pseudomonadota</taxon>
        <taxon>Alphaproteobacteria</taxon>
        <taxon>Hyphomicrobiales</taxon>
        <taxon>Kaistiaceae</taxon>
        <taxon>Kaistia</taxon>
    </lineage>
</organism>